<dbReference type="STRING" id="796925.A0A137NXK0"/>
<proteinExistence type="predicted"/>
<name>A0A137NXK0_CONC2</name>
<sequence>MKVAKSTDHHDRVLPMSNLTNYQKRRICSYKLEHPDLSQKKIAKWAQQEFYLAHPPSQSSISRALKLRPLLERSTSSESSRKPKVMTYKDLDLSLANWVKRSQSYGYHMDEEKIMDKAHDFADAMELFPPNVPSFDYTWVGSFTQRHAITLTSTPEFSRDHSTSSDSHSSPRSF</sequence>
<evidence type="ECO:0000259" key="3">
    <source>
        <dbReference type="PROSITE" id="PS51253"/>
    </source>
</evidence>
<keyword evidence="5" id="KW-1185">Reference proteome</keyword>
<accession>A0A137NXK0</accession>
<reference evidence="4 5" key="1">
    <citation type="journal article" date="2015" name="Genome Biol. Evol.">
        <title>Phylogenomic analyses indicate that early fungi evolved digesting cell walls of algal ancestors of land plants.</title>
        <authorList>
            <person name="Chang Y."/>
            <person name="Wang S."/>
            <person name="Sekimoto S."/>
            <person name="Aerts A.L."/>
            <person name="Choi C."/>
            <person name="Clum A."/>
            <person name="LaButti K.M."/>
            <person name="Lindquist E.A."/>
            <person name="Yee Ngan C."/>
            <person name="Ohm R.A."/>
            <person name="Salamov A.A."/>
            <person name="Grigoriev I.V."/>
            <person name="Spatafora J.W."/>
            <person name="Berbee M.L."/>
        </authorList>
    </citation>
    <scope>NUCLEOTIDE SEQUENCE [LARGE SCALE GENOMIC DNA]</scope>
    <source>
        <strain evidence="4 5">NRRL 28638</strain>
    </source>
</reference>
<dbReference type="AlphaFoldDB" id="A0A137NXK0"/>
<feature type="compositionally biased region" description="Low complexity" evidence="2">
    <location>
        <begin position="164"/>
        <end position="174"/>
    </location>
</feature>
<organism evidence="4 5">
    <name type="scientific">Conidiobolus coronatus (strain ATCC 28846 / CBS 209.66 / NRRL 28638)</name>
    <name type="common">Delacroixia coronata</name>
    <dbReference type="NCBI Taxonomy" id="796925"/>
    <lineage>
        <taxon>Eukaryota</taxon>
        <taxon>Fungi</taxon>
        <taxon>Fungi incertae sedis</taxon>
        <taxon>Zoopagomycota</taxon>
        <taxon>Entomophthoromycotina</taxon>
        <taxon>Entomophthoromycetes</taxon>
        <taxon>Entomophthorales</taxon>
        <taxon>Ancylistaceae</taxon>
        <taxon>Conidiobolus</taxon>
    </lineage>
</organism>
<keyword evidence="1" id="KW-0238">DNA-binding</keyword>
<dbReference type="OrthoDB" id="9909311at2759"/>
<dbReference type="Proteomes" id="UP000070444">
    <property type="component" value="Unassembled WGS sequence"/>
</dbReference>
<evidence type="ECO:0000256" key="1">
    <source>
        <dbReference type="ARBA" id="ARBA00023125"/>
    </source>
</evidence>
<dbReference type="InterPro" id="IPR009057">
    <property type="entry name" value="Homeodomain-like_sf"/>
</dbReference>
<dbReference type="SUPFAM" id="SSF46689">
    <property type="entry name" value="Homeodomain-like"/>
    <property type="match status" value="1"/>
</dbReference>
<dbReference type="Gene3D" id="1.10.10.60">
    <property type="entry name" value="Homeodomain-like"/>
    <property type="match status" value="2"/>
</dbReference>
<evidence type="ECO:0000313" key="4">
    <source>
        <dbReference type="EMBL" id="KXN67408.1"/>
    </source>
</evidence>
<feature type="region of interest" description="Disordered" evidence="2">
    <location>
        <begin position="154"/>
        <end position="174"/>
    </location>
</feature>
<evidence type="ECO:0000313" key="5">
    <source>
        <dbReference type="Proteomes" id="UP000070444"/>
    </source>
</evidence>
<protein>
    <recommendedName>
        <fullName evidence="3">HTH CENPB-type domain-containing protein</fullName>
    </recommendedName>
</protein>
<gene>
    <name evidence="4" type="ORF">CONCODRAFT_80152</name>
</gene>
<dbReference type="GO" id="GO:0003677">
    <property type="term" value="F:DNA binding"/>
    <property type="evidence" value="ECO:0007669"/>
    <property type="project" value="UniProtKB-KW"/>
</dbReference>
<dbReference type="PROSITE" id="PS51253">
    <property type="entry name" value="HTH_CENPB"/>
    <property type="match status" value="1"/>
</dbReference>
<dbReference type="EMBL" id="KQ964638">
    <property type="protein sequence ID" value="KXN67408.1"/>
    <property type="molecule type" value="Genomic_DNA"/>
</dbReference>
<dbReference type="InterPro" id="IPR006600">
    <property type="entry name" value="HTH_CenpB_DNA-bd_dom"/>
</dbReference>
<dbReference type="Pfam" id="PF03221">
    <property type="entry name" value="HTH_Tnp_Tc5"/>
    <property type="match status" value="1"/>
</dbReference>
<feature type="domain" description="HTH CENPB-type" evidence="3">
    <location>
        <begin position="79"/>
        <end position="153"/>
    </location>
</feature>
<evidence type="ECO:0000256" key="2">
    <source>
        <dbReference type="SAM" id="MobiDB-lite"/>
    </source>
</evidence>